<proteinExistence type="predicted"/>
<accession>A0A251S0R4</accession>
<name>A0A251S0R4_HELAN</name>
<reference evidence="1" key="3">
    <citation type="submission" date="2020-06" db="EMBL/GenBank/DDBJ databases">
        <title>Helianthus annuus Genome sequencing and assembly Release 2.</title>
        <authorList>
            <person name="Gouzy J."/>
            <person name="Langlade N."/>
            <person name="Munos S."/>
        </authorList>
    </citation>
    <scope>NUCLEOTIDE SEQUENCE</scope>
    <source>
        <tissue evidence="1">Leaves</tissue>
    </source>
</reference>
<protein>
    <submittedName>
        <fullName evidence="2">Uncharacterized protein</fullName>
    </submittedName>
</protein>
<dbReference type="InParanoid" id="A0A251S0R4"/>
<evidence type="ECO:0000313" key="1">
    <source>
        <dbReference type="EMBL" id="KAF5758507.1"/>
    </source>
</evidence>
<reference evidence="1 3" key="1">
    <citation type="journal article" date="2017" name="Nature">
        <title>The sunflower genome provides insights into oil metabolism, flowering and Asterid evolution.</title>
        <authorList>
            <person name="Badouin H."/>
            <person name="Gouzy J."/>
            <person name="Grassa C.J."/>
            <person name="Murat F."/>
            <person name="Staton S.E."/>
            <person name="Cottret L."/>
            <person name="Lelandais-Briere C."/>
            <person name="Owens G.L."/>
            <person name="Carrere S."/>
            <person name="Mayjonade B."/>
            <person name="Legrand L."/>
            <person name="Gill N."/>
            <person name="Kane N.C."/>
            <person name="Bowers J.E."/>
            <person name="Hubner S."/>
            <person name="Bellec A."/>
            <person name="Berard A."/>
            <person name="Berges H."/>
            <person name="Blanchet N."/>
            <person name="Boniface M.C."/>
            <person name="Brunel D."/>
            <person name="Catrice O."/>
            <person name="Chaidir N."/>
            <person name="Claudel C."/>
            <person name="Donnadieu C."/>
            <person name="Faraut T."/>
            <person name="Fievet G."/>
            <person name="Helmstetter N."/>
            <person name="King M."/>
            <person name="Knapp S.J."/>
            <person name="Lai Z."/>
            <person name="Le Paslier M.C."/>
            <person name="Lippi Y."/>
            <person name="Lorenzon L."/>
            <person name="Mandel J.R."/>
            <person name="Marage G."/>
            <person name="Marchand G."/>
            <person name="Marquand E."/>
            <person name="Bret-Mestries E."/>
            <person name="Morien E."/>
            <person name="Nambeesan S."/>
            <person name="Nguyen T."/>
            <person name="Pegot-Espagnet P."/>
            <person name="Pouilly N."/>
            <person name="Raftis F."/>
            <person name="Sallet E."/>
            <person name="Schiex T."/>
            <person name="Thomas J."/>
            <person name="Vandecasteele C."/>
            <person name="Vares D."/>
            <person name="Vear F."/>
            <person name="Vautrin S."/>
            <person name="Crespi M."/>
            <person name="Mangin B."/>
            <person name="Burke J.M."/>
            <person name="Salse J."/>
            <person name="Munos S."/>
            <person name="Vincourt P."/>
            <person name="Rieseberg L.H."/>
            <person name="Langlade N.B."/>
        </authorList>
    </citation>
    <scope>NUCLEOTIDE SEQUENCE [LARGE SCALE GENOMIC DNA]</scope>
    <source>
        <strain evidence="3">cv. SF193</strain>
        <tissue evidence="1">Leaves</tissue>
    </source>
</reference>
<organism evidence="2 3">
    <name type="scientific">Helianthus annuus</name>
    <name type="common">Common sunflower</name>
    <dbReference type="NCBI Taxonomy" id="4232"/>
    <lineage>
        <taxon>Eukaryota</taxon>
        <taxon>Viridiplantae</taxon>
        <taxon>Streptophyta</taxon>
        <taxon>Embryophyta</taxon>
        <taxon>Tracheophyta</taxon>
        <taxon>Spermatophyta</taxon>
        <taxon>Magnoliopsida</taxon>
        <taxon>eudicotyledons</taxon>
        <taxon>Gunneridae</taxon>
        <taxon>Pentapetalae</taxon>
        <taxon>asterids</taxon>
        <taxon>campanulids</taxon>
        <taxon>Asterales</taxon>
        <taxon>Asteraceae</taxon>
        <taxon>Asteroideae</taxon>
        <taxon>Heliantheae alliance</taxon>
        <taxon>Heliantheae</taxon>
        <taxon>Helianthus</taxon>
    </lineage>
</organism>
<dbReference type="EMBL" id="MNCJ02000331">
    <property type="protein sequence ID" value="KAF5758507.1"/>
    <property type="molecule type" value="Genomic_DNA"/>
</dbReference>
<dbReference type="EMBL" id="CM007905">
    <property type="protein sequence ID" value="OTF90751.1"/>
    <property type="molecule type" value="Genomic_DNA"/>
</dbReference>
<dbReference type="Gramene" id="mRNA:HanXRQr2_Chr16g0730001">
    <property type="protein sequence ID" value="mRNA:HanXRQr2_Chr16g0730001"/>
    <property type="gene ID" value="HanXRQr2_Chr16g0730001"/>
</dbReference>
<evidence type="ECO:0000313" key="2">
    <source>
        <dbReference type="EMBL" id="OTF90751.1"/>
    </source>
</evidence>
<gene>
    <name evidence="2" type="ORF">HannXRQ_Chr16g0503021</name>
    <name evidence="1" type="ORF">HanXRQr2_Chr16g0730001</name>
</gene>
<evidence type="ECO:0000313" key="3">
    <source>
        <dbReference type="Proteomes" id="UP000215914"/>
    </source>
</evidence>
<dbReference type="Proteomes" id="UP000215914">
    <property type="component" value="Chromosome 16"/>
</dbReference>
<sequence length="60" mass="6928">MPNEALLLKVYSELLENIRLNFWNVYVFVDSVIKDPNLPPDATIKSSFVHQLSSFKSLFV</sequence>
<dbReference type="AlphaFoldDB" id="A0A251S0R4"/>
<reference evidence="2" key="2">
    <citation type="submission" date="2017-02" db="EMBL/GenBank/DDBJ databases">
        <title>Sunflower complete genome.</title>
        <authorList>
            <person name="Langlade N."/>
            <person name="Munos S."/>
        </authorList>
    </citation>
    <scope>NUCLEOTIDE SEQUENCE [LARGE SCALE GENOMIC DNA]</scope>
    <source>
        <tissue evidence="2">Leaves</tissue>
    </source>
</reference>
<keyword evidence="3" id="KW-1185">Reference proteome</keyword>